<reference evidence="2 3" key="1">
    <citation type="submission" date="2019-06" db="EMBL/GenBank/DDBJ databases">
        <title>Draft genomes of female and male turbot (Scophthalmus maximus).</title>
        <authorList>
            <person name="Xu H."/>
            <person name="Xu X.-W."/>
            <person name="Shao C."/>
            <person name="Chen S."/>
        </authorList>
    </citation>
    <scope>NUCLEOTIDE SEQUENCE [LARGE SCALE GENOMIC DNA]</scope>
    <source>
        <strain evidence="2">Ysfricsl-2016a</strain>
        <tissue evidence="2">Blood</tissue>
    </source>
</reference>
<sequence>MKVTLTSVADIRNQLGHPDWYSPPSPMFRTNECESEHFLVLTLDEVVIDHPGRSESPQQSNMALYLVVVVLPTAISMPLWYMVIEYLQANNTCSVFIKMFKRAEGPEPTQHNSVQLLVHQSIVF</sequence>
<evidence type="ECO:0000313" key="3">
    <source>
        <dbReference type="Proteomes" id="UP000438429"/>
    </source>
</evidence>
<dbReference type="AlphaFoldDB" id="A0A6A4RU77"/>
<keyword evidence="1" id="KW-1133">Transmembrane helix</keyword>
<protein>
    <submittedName>
        <fullName evidence="2">Uncharacterized protein</fullName>
    </submittedName>
</protein>
<organism evidence="2 3">
    <name type="scientific">Scophthalmus maximus</name>
    <name type="common">Turbot</name>
    <name type="synonym">Psetta maxima</name>
    <dbReference type="NCBI Taxonomy" id="52904"/>
    <lineage>
        <taxon>Eukaryota</taxon>
        <taxon>Metazoa</taxon>
        <taxon>Chordata</taxon>
        <taxon>Craniata</taxon>
        <taxon>Vertebrata</taxon>
        <taxon>Euteleostomi</taxon>
        <taxon>Actinopterygii</taxon>
        <taxon>Neopterygii</taxon>
        <taxon>Teleostei</taxon>
        <taxon>Neoteleostei</taxon>
        <taxon>Acanthomorphata</taxon>
        <taxon>Carangaria</taxon>
        <taxon>Pleuronectiformes</taxon>
        <taxon>Pleuronectoidei</taxon>
        <taxon>Scophthalmidae</taxon>
        <taxon>Scophthalmus</taxon>
    </lineage>
</organism>
<dbReference type="Proteomes" id="UP000438429">
    <property type="component" value="Unassembled WGS sequence"/>
</dbReference>
<dbReference type="EMBL" id="VEVO01000019">
    <property type="protein sequence ID" value="KAF0026256.1"/>
    <property type="molecule type" value="Genomic_DNA"/>
</dbReference>
<keyword evidence="1" id="KW-0472">Membrane</keyword>
<comment type="caution">
    <text evidence="2">The sequence shown here is derived from an EMBL/GenBank/DDBJ whole genome shotgun (WGS) entry which is preliminary data.</text>
</comment>
<gene>
    <name evidence="2" type="ORF">F2P81_020993</name>
</gene>
<proteinExistence type="predicted"/>
<name>A0A6A4RU77_SCOMX</name>
<keyword evidence="1" id="KW-0812">Transmembrane</keyword>
<accession>A0A6A4RU77</accession>
<evidence type="ECO:0000256" key="1">
    <source>
        <dbReference type="SAM" id="Phobius"/>
    </source>
</evidence>
<evidence type="ECO:0000313" key="2">
    <source>
        <dbReference type="EMBL" id="KAF0026256.1"/>
    </source>
</evidence>
<feature type="transmembrane region" description="Helical" evidence="1">
    <location>
        <begin position="63"/>
        <end position="83"/>
    </location>
</feature>